<evidence type="ECO:0000259" key="1">
    <source>
        <dbReference type="Pfam" id="PF12200"/>
    </source>
</evidence>
<dbReference type="InterPro" id="IPR022016">
    <property type="entry name" value="DUF3597"/>
</dbReference>
<sequence>MSIFGAIVSKVFHPPLPPGADVIAILHRAALDRPIIEKLNWGQSIVDLLKLLNLDSGPDTRRALALELRYSGDPNDMLHMNTWLHREVMARLARAGVQPPLDPRH</sequence>
<protein>
    <submittedName>
        <fullName evidence="2">DUF3597 family protein</fullName>
    </submittedName>
</protein>
<comment type="caution">
    <text evidence="2">The sequence shown here is derived from an EMBL/GenBank/DDBJ whole genome shotgun (WGS) entry which is preliminary data.</text>
</comment>
<dbReference type="RefSeq" id="WP_187782933.1">
    <property type="nucleotide sequence ID" value="NZ_JACTVA010000003.1"/>
</dbReference>
<feature type="domain" description="DUF3597" evidence="1">
    <location>
        <begin position="20"/>
        <end position="98"/>
    </location>
</feature>
<proteinExistence type="predicted"/>
<dbReference type="Pfam" id="PF12200">
    <property type="entry name" value="DUF3597"/>
    <property type="match status" value="1"/>
</dbReference>
<accession>A0ABR7RGR8</accession>
<dbReference type="SUPFAM" id="SSF158634">
    <property type="entry name" value="RPA2825-like"/>
    <property type="match status" value="1"/>
</dbReference>
<dbReference type="Proteomes" id="UP000626026">
    <property type="component" value="Unassembled WGS sequence"/>
</dbReference>
<dbReference type="EMBL" id="JACTVA010000003">
    <property type="protein sequence ID" value="MBC9205759.1"/>
    <property type="molecule type" value="Genomic_DNA"/>
</dbReference>
<reference evidence="2 3" key="1">
    <citation type="journal article" date="2013" name="Int. J. Syst. Evol. Microbiol.">
        <title>Roseomonas aerophila sp. nov., isolated from air.</title>
        <authorList>
            <person name="Kim S.J."/>
            <person name="Weon H.Y."/>
            <person name="Ahn J.H."/>
            <person name="Hong S.B."/>
            <person name="Seok S.J."/>
            <person name="Whang K.S."/>
            <person name="Kwon S.W."/>
        </authorList>
    </citation>
    <scope>NUCLEOTIDE SEQUENCE [LARGE SCALE GENOMIC DNA]</scope>
    <source>
        <strain evidence="2 3">NBRC 108923</strain>
    </source>
</reference>
<name>A0ABR7RGR8_9PROT</name>
<organism evidence="2 3">
    <name type="scientific">Teichococcus aerophilus</name>
    <dbReference type="NCBI Taxonomy" id="1224513"/>
    <lineage>
        <taxon>Bacteria</taxon>
        <taxon>Pseudomonadati</taxon>
        <taxon>Pseudomonadota</taxon>
        <taxon>Alphaproteobacteria</taxon>
        <taxon>Acetobacterales</taxon>
        <taxon>Roseomonadaceae</taxon>
        <taxon>Roseomonas</taxon>
    </lineage>
</organism>
<gene>
    <name evidence="2" type="ORF">IBL26_02845</name>
</gene>
<evidence type="ECO:0000313" key="2">
    <source>
        <dbReference type="EMBL" id="MBC9205759.1"/>
    </source>
</evidence>
<evidence type="ECO:0000313" key="3">
    <source>
        <dbReference type="Proteomes" id="UP000626026"/>
    </source>
</evidence>
<keyword evidence="3" id="KW-1185">Reference proteome</keyword>